<comment type="caution">
    <text evidence="2">The sequence shown here is derived from an EMBL/GenBank/DDBJ whole genome shotgun (WGS) entry which is preliminary data.</text>
</comment>
<dbReference type="EMBL" id="AMRA01000018">
    <property type="protein sequence ID" value="EKF25311.1"/>
    <property type="molecule type" value="Genomic_DNA"/>
</dbReference>
<sequence length="169" mass="17815">MFVGIRLMHTLTSSPTAPARTVSAPEPTWPTTRTTPTTTSIPRTTAGRPGSPPSPRGRGPGDLGLPTPISSPACDGSYIVVLGSVTTPGGYAEGVQKLLNAFPGASYLRTDESCPSLRPRDDKGNVIYAVYRYAGRTQSELCAALRSAPSGSYGKRLDYTSDPNTPLRC</sequence>
<organism evidence="2 3">
    <name type="scientific">Mycolicibacterium hassiacum (strain DSM 44199 / CIP 105218 / JCM 12690 / 3849)</name>
    <name type="common">Mycobacterium hassiacum</name>
    <dbReference type="NCBI Taxonomy" id="1122247"/>
    <lineage>
        <taxon>Bacteria</taxon>
        <taxon>Bacillati</taxon>
        <taxon>Actinomycetota</taxon>
        <taxon>Actinomycetes</taxon>
        <taxon>Mycobacteriales</taxon>
        <taxon>Mycobacteriaceae</taxon>
        <taxon>Mycolicibacterium</taxon>
    </lineage>
</organism>
<gene>
    <name evidence="2" type="ORF">C731_0685</name>
</gene>
<name>K5BHX1_MYCHD</name>
<dbReference type="GO" id="GO:0016301">
    <property type="term" value="F:kinase activity"/>
    <property type="evidence" value="ECO:0007669"/>
    <property type="project" value="UniProtKB-KW"/>
</dbReference>
<dbReference type="STRING" id="1122247.GCA_000379865_03354"/>
<dbReference type="eggNOG" id="COG0515">
    <property type="taxonomic scope" value="Bacteria"/>
</dbReference>
<evidence type="ECO:0000313" key="2">
    <source>
        <dbReference type="EMBL" id="EKF25311.1"/>
    </source>
</evidence>
<evidence type="ECO:0000256" key="1">
    <source>
        <dbReference type="SAM" id="MobiDB-lite"/>
    </source>
</evidence>
<feature type="compositionally biased region" description="Low complexity" evidence="1">
    <location>
        <begin position="25"/>
        <end position="49"/>
    </location>
</feature>
<feature type="region of interest" description="Disordered" evidence="1">
    <location>
        <begin position="14"/>
        <end position="65"/>
    </location>
</feature>
<dbReference type="Proteomes" id="UP000006265">
    <property type="component" value="Unassembled WGS sequence"/>
</dbReference>
<dbReference type="AlphaFoldDB" id="K5BHX1"/>
<keyword evidence="2" id="KW-0418">Kinase</keyword>
<reference evidence="2 3" key="1">
    <citation type="journal article" date="2012" name="J. Bacteriol.">
        <title>Genome sequence of Mycobacterium hassiacum DSM 44199, a rare source of heat-stable mycobacterial proteins.</title>
        <authorList>
            <person name="Tiago I."/>
            <person name="Maranha A."/>
            <person name="Mendes V."/>
            <person name="Alarico S."/>
            <person name="Moynihan P.J."/>
            <person name="Clarke A.J."/>
            <person name="Macedo-Ribeiro S."/>
            <person name="Pereira P.J."/>
            <person name="Empadinhas N."/>
        </authorList>
    </citation>
    <scope>NUCLEOTIDE SEQUENCE [LARGE SCALE GENOMIC DNA]</scope>
    <source>
        <strain evidence="3">DSM 44199 / CIP 105218 / JCM 12690 / 3849</strain>
    </source>
</reference>
<protein>
    <submittedName>
        <fullName evidence="2">Putative serine/threonine kinase domain protein</fullName>
    </submittedName>
</protein>
<evidence type="ECO:0000313" key="3">
    <source>
        <dbReference type="Proteomes" id="UP000006265"/>
    </source>
</evidence>
<accession>K5BHX1</accession>
<proteinExistence type="predicted"/>
<keyword evidence="2" id="KW-0808">Transferase</keyword>
<keyword evidence="3" id="KW-1185">Reference proteome</keyword>
<dbReference type="PATRIC" id="fig|1122247.3.peg.659"/>